<comment type="catalytic activity">
    <reaction evidence="1">
        <text>ATP + protein L-histidine = ADP + protein N-phospho-L-histidine.</text>
        <dbReference type="EC" id="2.7.13.3"/>
    </reaction>
</comment>
<evidence type="ECO:0000256" key="11">
    <source>
        <dbReference type="ARBA" id="ARBA00022989"/>
    </source>
</evidence>
<dbReference type="InterPro" id="IPR005467">
    <property type="entry name" value="His_kinase_dom"/>
</dbReference>
<dbReference type="SMART" id="SM00304">
    <property type="entry name" value="HAMP"/>
    <property type="match status" value="1"/>
</dbReference>
<dbReference type="PANTHER" id="PTHR45528:SF1">
    <property type="entry name" value="SENSOR HISTIDINE KINASE CPXA"/>
    <property type="match status" value="1"/>
</dbReference>
<evidence type="ECO:0000259" key="15">
    <source>
        <dbReference type="PROSITE" id="PS50109"/>
    </source>
</evidence>
<dbReference type="Gene3D" id="1.10.287.130">
    <property type="match status" value="1"/>
</dbReference>
<feature type="domain" description="Histidine kinase" evidence="15">
    <location>
        <begin position="261"/>
        <end position="465"/>
    </location>
</feature>
<evidence type="ECO:0000313" key="17">
    <source>
        <dbReference type="EMBL" id="MDK2564301.1"/>
    </source>
</evidence>
<evidence type="ECO:0000256" key="14">
    <source>
        <dbReference type="SAM" id="Phobius"/>
    </source>
</evidence>
<dbReference type="InterPro" id="IPR003594">
    <property type="entry name" value="HATPase_dom"/>
</dbReference>
<name>A0ABT7EBI3_9FIRM</name>
<dbReference type="InterPro" id="IPR036890">
    <property type="entry name" value="HATPase_C_sf"/>
</dbReference>
<dbReference type="SUPFAM" id="SSF47384">
    <property type="entry name" value="Homodimeric domain of signal transducing histidine kinase"/>
    <property type="match status" value="1"/>
</dbReference>
<sequence length="465" mass="53024">MKISKKLMISNILINIIAMSILGLIISNTVGRYIEKDIEDDLMVENSLLIKMLFSTGFAEDITKSGKNYGLTKYLSDTLKSYNEISTEYMSSVIFDTKYKSKPLAVELKDSKDDLTENEITTIVKEDIKSVYTIVIDNKPYLAYNGYTEIKIDGIKYELLLTTLFPDKLGESIKSDIIKTLIITISIISLILIIVTSYNEKMITKPIKKLIYTTERIGEKDFDQIINLNTKDEFEILANAINKMSYSLKNQDIEQKKFYQNISHELKTPLTIISGYAQGVKNNVFENQDKILDTIVNECNNFKKQLENIIYLSKLDTINETYNFKDNSLNNLIIDSLEKVDSIIILNEINIIYNPSEDIIIKVDKEKILRALTNILSNCLKYTKDTIYVNTKKLDNEVEIQIYDNGNGFSEELLEKPFSGVVVGTKEGNGIGLSIIKKVIDTHNGSIRLENEKDYGAKYIIKLPI</sequence>
<dbReference type="Pfam" id="PF00672">
    <property type="entry name" value="HAMP"/>
    <property type="match status" value="1"/>
</dbReference>
<evidence type="ECO:0000256" key="9">
    <source>
        <dbReference type="ARBA" id="ARBA00022777"/>
    </source>
</evidence>
<evidence type="ECO:0000256" key="6">
    <source>
        <dbReference type="ARBA" id="ARBA00022679"/>
    </source>
</evidence>
<keyword evidence="6" id="KW-0808">Transferase</keyword>
<dbReference type="InterPro" id="IPR036097">
    <property type="entry name" value="HisK_dim/P_sf"/>
</dbReference>
<evidence type="ECO:0000256" key="4">
    <source>
        <dbReference type="ARBA" id="ARBA00022475"/>
    </source>
</evidence>
<evidence type="ECO:0000256" key="5">
    <source>
        <dbReference type="ARBA" id="ARBA00022553"/>
    </source>
</evidence>
<dbReference type="Gene3D" id="6.10.340.10">
    <property type="match status" value="1"/>
</dbReference>
<evidence type="ECO:0000256" key="3">
    <source>
        <dbReference type="ARBA" id="ARBA00012438"/>
    </source>
</evidence>
<accession>A0ABT7EBI3</accession>
<keyword evidence="5" id="KW-0597">Phosphoprotein</keyword>
<keyword evidence="13 14" id="KW-0472">Membrane</keyword>
<dbReference type="InterPro" id="IPR003660">
    <property type="entry name" value="HAMP_dom"/>
</dbReference>
<keyword evidence="4" id="KW-1003">Cell membrane</keyword>
<dbReference type="Pfam" id="PF00512">
    <property type="entry name" value="HisKA"/>
    <property type="match status" value="1"/>
</dbReference>
<keyword evidence="8" id="KW-0547">Nucleotide-binding</keyword>
<gene>
    <name evidence="17" type="ORF">QOZ84_12135</name>
</gene>
<evidence type="ECO:0000256" key="1">
    <source>
        <dbReference type="ARBA" id="ARBA00000085"/>
    </source>
</evidence>
<dbReference type="SMART" id="SM00387">
    <property type="entry name" value="HATPase_c"/>
    <property type="match status" value="1"/>
</dbReference>
<comment type="subcellular location">
    <subcellularLocation>
        <location evidence="2">Cell membrane</location>
        <topology evidence="2">Multi-pass membrane protein</topology>
    </subcellularLocation>
</comment>
<dbReference type="EC" id="2.7.13.3" evidence="3"/>
<evidence type="ECO:0000256" key="13">
    <source>
        <dbReference type="ARBA" id="ARBA00023136"/>
    </source>
</evidence>
<keyword evidence="18" id="KW-1185">Reference proteome</keyword>
<keyword evidence="12" id="KW-0902">Two-component regulatory system</keyword>
<dbReference type="Proteomes" id="UP001301012">
    <property type="component" value="Unassembled WGS sequence"/>
</dbReference>
<evidence type="ECO:0000256" key="8">
    <source>
        <dbReference type="ARBA" id="ARBA00022741"/>
    </source>
</evidence>
<keyword evidence="9 17" id="KW-0418">Kinase</keyword>
<dbReference type="Pfam" id="PF02518">
    <property type="entry name" value="HATPase_c"/>
    <property type="match status" value="1"/>
</dbReference>
<evidence type="ECO:0000256" key="7">
    <source>
        <dbReference type="ARBA" id="ARBA00022692"/>
    </source>
</evidence>
<dbReference type="InterPro" id="IPR004358">
    <property type="entry name" value="Sig_transdc_His_kin-like_C"/>
</dbReference>
<organism evidence="17 18">
    <name type="scientific">Romboutsia sedimentorum</name>
    <dbReference type="NCBI Taxonomy" id="1368474"/>
    <lineage>
        <taxon>Bacteria</taxon>
        <taxon>Bacillati</taxon>
        <taxon>Bacillota</taxon>
        <taxon>Clostridia</taxon>
        <taxon>Peptostreptococcales</taxon>
        <taxon>Peptostreptococcaceae</taxon>
        <taxon>Romboutsia</taxon>
    </lineage>
</organism>
<dbReference type="PANTHER" id="PTHR45528">
    <property type="entry name" value="SENSOR HISTIDINE KINASE CPXA"/>
    <property type="match status" value="1"/>
</dbReference>
<feature type="transmembrane region" description="Helical" evidence="14">
    <location>
        <begin position="12"/>
        <end position="34"/>
    </location>
</feature>
<dbReference type="PROSITE" id="PS50109">
    <property type="entry name" value="HIS_KIN"/>
    <property type="match status" value="1"/>
</dbReference>
<evidence type="ECO:0000313" key="18">
    <source>
        <dbReference type="Proteomes" id="UP001301012"/>
    </source>
</evidence>
<dbReference type="PROSITE" id="PS50885">
    <property type="entry name" value="HAMP"/>
    <property type="match status" value="1"/>
</dbReference>
<keyword evidence="7 14" id="KW-0812">Transmembrane</keyword>
<proteinExistence type="predicted"/>
<dbReference type="GO" id="GO:0016301">
    <property type="term" value="F:kinase activity"/>
    <property type="evidence" value="ECO:0007669"/>
    <property type="project" value="UniProtKB-KW"/>
</dbReference>
<dbReference type="InterPro" id="IPR050398">
    <property type="entry name" value="HssS/ArlS-like"/>
</dbReference>
<dbReference type="CDD" id="cd00082">
    <property type="entry name" value="HisKA"/>
    <property type="match status" value="1"/>
</dbReference>
<reference evidence="17 18" key="1">
    <citation type="submission" date="2023-05" db="EMBL/GenBank/DDBJ databases">
        <title>Rombocin, a short stable natural nisin variant, displays selective antimicrobial activity against Listeria monocytogenes and employs dual mode of action to kill target bacterial strains.</title>
        <authorList>
            <person name="Wambui J."/>
            <person name="Stephan R."/>
            <person name="Kuipers O.P."/>
        </authorList>
    </citation>
    <scope>NUCLEOTIDE SEQUENCE [LARGE SCALE GENOMIC DNA]</scope>
    <source>
        <strain evidence="17 18">RC002</strain>
    </source>
</reference>
<dbReference type="SMART" id="SM00388">
    <property type="entry name" value="HisKA"/>
    <property type="match status" value="1"/>
</dbReference>
<dbReference type="PRINTS" id="PR00344">
    <property type="entry name" value="BCTRLSENSOR"/>
</dbReference>
<feature type="domain" description="HAMP" evidence="16">
    <location>
        <begin position="201"/>
        <end position="253"/>
    </location>
</feature>
<dbReference type="Gene3D" id="3.30.565.10">
    <property type="entry name" value="Histidine kinase-like ATPase, C-terminal domain"/>
    <property type="match status" value="1"/>
</dbReference>
<dbReference type="CDD" id="cd06225">
    <property type="entry name" value="HAMP"/>
    <property type="match status" value="1"/>
</dbReference>
<dbReference type="InterPro" id="IPR003661">
    <property type="entry name" value="HisK_dim/P_dom"/>
</dbReference>
<feature type="transmembrane region" description="Helical" evidence="14">
    <location>
        <begin position="177"/>
        <end position="198"/>
    </location>
</feature>
<protein>
    <recommendedName>
        <fullName evidence="3">histidine kinase</fullName>
        <ecNumber evidence="3">2.7.13.3</ecNumber>
    </recommendedName>
</protein>
<dbReference type="SUPFAM" id="SSF158472">
    <property type="entry name" value="HAMP domain-like"/>
    <property type="match status" value="1"/>
</dbReference>
<dbReference type="RefSeq" id="WP_284133228.1">
    <property type="nucleotide sequence ID" value="NZ_JASKYM010000006.1"/>
</dbReference>
<comment type="caution">
    <text evidence="17">The sequence shown here is derived from an EMBL/GenBank/DDBJ whole genome shotgun (WGS) entry which is preliminary data.</text>
</comment>
<evidence type="ECO:0000259" key="16">
    <source>
        <dbReference type="PROSITE" id="PS50885"/>
    </source>
</evidence>
<evidence type="ECO:0000256" key="2">
    <source>
        <dbReference type="ARBA" id="ARBA00004651"/>
    </source>
</evidence>
<evidence type="ECO:0000256" key="10">
    <source>
        <dbReference type="ARBA" id="ARBA00022840"/>
    </source>
</evidence>
<keyword evidence="11 14" id="KW-1133">Transmembrane helix</keyword>
<keyword evidence="10" id="KW-0067">ATP-binding</keyword>
<evidence type="ECO:0000256" key="12">
    <source>
        <dbReference type="ARBA" id="ARBA00023012"/>
    </source>
</evidence>
<dbReference type="EMBL" id="JASKYM010000006">
    <property type="protein sequence ID" value="MDK2564301.1"/>
    <property type="molecule type" value="Genomic_DNA"/>
</dbReference>
<dbReference type="SUPFAM" id="SSF55874">
    <property type="entry name" value="ATPase domain of HSP90 chaperone/DNA topoisomerase II/histidine kinase"/>
    <property type="match status" value="1"/>
</dbReference>